<dbReference type="Proteomes" id="UP001567538">
    <property type="component" value="Unassembled WGS sequence"/>
</dbReference>
<comment type="caution">
    <text evidence="1">The sequence shown here is derived from an EMBL/GenBank/DDBJ whole genome shotgun (WGS) entry which is preliminary data.</text>
</comment>
<name>A0ABD1GTX2_SALDI</name>
<dbReference type="EMBL" id="JBEAFC010000008">
    <property type="protein sequence ID" value="KAL1546504.1"/>
    <property type="molecule type" value="Genomic_DNA"/>
</dbReference>
<protein>
    <submittedName>
        <fullName evidence="1">Uncharacterized protein</fullName>
    </submittedName>
</protein>
<evidence type="ECO:0000313" key="1">
    <source>
        <dbReference type="EMBL" id="KAL1546504.1"/>
    </source>
</evidence>
<evidence type="ECO:0000313" key="2">
    <source>
        <dbReference type="Proteomes" id="UP001567538"/>
    </source>
</evidence>
<dbReference type="AlphaFoldDB" id="A0ABD1GTX2"/>
<dbReference type="PANTHER" id="PTHR37744:SF1">
    <property type="entry name" value="STAR LIPID TRANSFER-LIKE PROTEIN"/>
    <property type="match status" value="1"/>
</dbReference>
<accession>A0ABD1GTX2</accession>
<dbReference type="PANTHER" id="PTHR37744">
    <property type="entry name" value="STAR LIPID TRANSFER-LIKE PROTEIN"/>
    <property type="match status" value="1"/>
</dbReference>
<reference evidence="1 2" key="1">
    <citation type="submission" date="2024-06" db="EMBL/GenBank/DDBJ databases">
        <title>A chromosome level genome sequence of Diviner's sage (Salvia divinorum).</title>
        <authorList>
            <person name="Ford S.A."/>
            <person name="Ro D.-K."/>
            <person name="Ness R.W."/>
            <person name="Phillips M.A."/>
        </authorList>
    </citation>
    <scope>NUCLEOTIDE SEQUENCE [LARGE SCALE GENOMIC DNA]</scope>
    <source>
        <strain evidence="1">SAF-2024a</strain>
        <tissue evidence="1">Leaf</tissue>
    </source>
</reference>
<gene>
    <name evidence="1" type="ORF">AAHA92_23092</name>
</gene>
<sequence length="96" mass="10301">MEEKEENSVVGNGVVQRYWFWGSASAVQFWWGVAALKRGYAGNGNLMPLKAFTVASLFVGASTSAAVATLQLSGIRSVEDLKSVGANIRNSCKTTR</sequence>
<organism evidence="1 2">
    <name type="scientific">Salvia divinorum</name>
    <name type="common">Maria pastora</name>
    <name type="synonym">Diviner's sage</name>
    <dbReference type="NCBI Taxonomy" id="28513"/>
    <lineage>
        <taxon>Eukaryota</taxon>
        <taxon>Viridiplantae</taxon>
        <taxon>Streptophyta</taxon>
        <taxon>Embryophyta</taxon>
        <taxon>Tracheophyta</taxon>
        <taxon>Spermatophyta</taxon>
        <taxon>Magnoliopsida</taxon>
        <taxon>eudicotyledons</taxon>
        <taxon>Gunneridae</taxon>
        <taxon>Pentapetalae</taxon>
        <taxon>asterids</taxon>
        <taxon>lamiids</taxon>
        <taxon>Lamiales</taxon>
        <taxon>Lamiaceae</taxon>
        <taxon>Nepetoideae</taxon>
        <taxon>Mentheae</taxon>
        <taxon>Salviinae</taxon>
        <taxon>Salvia</taxon>
        <taxon>Salvia subgen. Calosphace</taxon>
    </lineage>
</organism>
<keyword evidence="2" id="KW-1185">Reference proteome</keyword>
<proteinExistence type="predicted"/>